<feature type="region of interest" description="Disordered" evidence="1">
    <location>
        <begin position="736"/>
        <end position="1028"/>
    </location>
</feature>
<proteinExistence type="predicted"/>
<dbReference type="FunFam" id="2.30.29.30:FF:000203">
    <property type="entry name" value="PH domain-containing protein"/>
    <property type="match status" value="1"/>
</dbReference>
<dbReference type="Gene3D" id="2.30.29.30">
    <property type="entry name" value="Pleckstrin-homology domain (PH domain)/Phosphotyrosine-binding domain (PTB)"/>
    <property type="match status" value="1"/>
</dbReference>
<accession>A0A194VVN0</accession>
<dbReference type="Pfam" id="PF25381">
    <property type="entry name" value="PH_26"/>
    <property type="match status" value="1"/>
</dbReference>
<dbReference type="OrthoDB" id="5563754at2759"/>
<protein>
    <recommendedName>
        <fullName evidence="2">PH domain-containing protein</fullName>
    </recommendedName>
</protein>
<feature type="region of interest" description="Disordered" evidence="1">
    <location>
        <begin position="1411"/>
        <end position="1504"/>
    </location>
</feature>
<feature type="region of interest" description="Disordered" evidence="1">
    <location>
        <begin position="1141"/>
        <end position="1207"/>
    </location>
</feature>
<feature type="compositionally biased region" description="Pro residues" evidence="1">
    <location>
        <begin position="778"/>
        <end position="788"/>
    </location>
</feature>
<feature type="compositionally biased region" description="Gly residues" evidence="1">
    <location>
        <begin position="1195"/>
        <end position="1205"/>
    </location>
</feature>
<feature type="compositionally biased region" description="Polar residues" evidence="1">
    <location>
        <begin position="60"/>
        <end position="79"/>
    </location>
</feature>
<feature type="region of interest" description="Disordered" evidence="1">
    <location>
        <begin position="1052"/>
        <end position="1086"/>
    </location>
</feature>
<name>A0A194VVN0_CYTMA</name>
<feature type="compositionally biased region" description="Polar residues" evidence="1">
    <location>
        <begin position="903"/>
        <end position="935"/>
    </location>
</feature>
<feature type="compositionally biased region" description="Low complexity" evidence="1">
    <location>
        <begin position="1475"/>
        <end position="1494"/>
    </location>
</feature>
<feature type="compositionally biased region" description="Pro residues" evidence="1">
    <location>
        <begin position="826"/>
        <end position="890"/>
    </location>
</feature>
<feature type="compositionally biased region" description="Pro residues" evidence="1">
    <location>
        <begin position="797"/>
        <end position="818"/>
    </location>
</feature>
<evidence type="ECO:0000259" key="2">
    <source>
        <dbReference type="PROSITE" id="PS50003"/>
    </source>
</evidence>
<reference evidence="3" key="1">
    <citation type="submission" date="2014-12" db="EMBL/GenBank/DDBJ databases">
        <title>Genome Sequence of Valsa Canker Pathogens Uncovers a Specific Adaption of Colonization on Woody Bark.</title>
        <authorList>
            <person name="Yin Z."/>
            <person name="Liu H."/>
            <person name="Gao X."/>
            <person name="Li Z."/>
            <person name="Song N."/>
            <person name="Ke X."/>
            <person name="Dai Q."/>
            <person name="Wu Y."/>
            <person name="Sun Y."/>
            <person name="Xu J.-R."/>
            <person name="Kang Z.K."/>
            <person name="Wang L."/>
            <person name="Huang L."/>
        </authorList>
    </citation>
    <scope>NUCLEOTIDE SEQUENCE [LARGE SCALE GENOMIC DNA]</scope>
    <source>
        <strain evidence="3">03-8</strain>
    </source>
</reference>
<keyword evidence="4" id="KW-1185">Reference proteome</keyword>
<feature type="compositionally biased region" description="Low complexity" evidence="1">
    <location>
        <begin position="44"/>
        <end position="59"/>
    </location>
</feature>
<dbReference type="SMART" id="SM00233">
    <property type="entry name" value="PH"/>
    <property type="match status" value="1"/>
</dbReference>
<feature type="compositionally biased region" description="Basic and acidic residues" evidence="1">
    <location>
        <begin position="952"/>
        <end position="961"/>
    </location>
</feature>
<dbReference type="SUPFAM" id="SSF50729">
    <property type="entry name" value="PH domain-like"/>
    <property type="match status" value="1"/>
</dbReference>
<feature type="region of interest" description="Disordered" evidence="1">
    <location>
        <begin position="687"/>
        <end position="715"/>
    </location>
</feature>
<feature type="region of interest" description="Disordered" evidence="1">
    <location>
        <begin position="1310"/>
        <end position="1392"/>
    </location>
</feature>
<feature type="region of interest" description="Disordered" evidence="1">
    <location>
        <begin position="483"/>
        <end position="664"/>
    </location>
</feature>
<feature type="compositionally biased region" description="Low complexity" evidence="1">
    <location>
        <begin position="1341"/>
        <end position="1351"/>
    </location>
</feature>
<feature type="compositionally biased region" description="Pro residues" evidence="1">
    <location>
        <begin position="25"/>
        <end position="37"/>
    </location>
</feature>
<feature type="compositionally biased region" description="Gly residues" evidence="1">
    <location>
        <begin position="1371"/>
        <end position="1387"/>
    </location>
</feature>
<sequence length="1504" mass="160914">MGRSRVFSFMSQFSGHSTRDSSPSSSPPNDTPNPLRKPNPHRNSTPIRPSSPIHPSSSIDTPVTNSPKGRNRSNSGRPLSIVQTFQPPLMDVSDDTIPELQPIFTFLNSHCNKLYQEGYFLKLDDQNTHGRPNPDRTWTECFAQLVGTVLSLWDAAELDAAGEDGEVLPKFINLTDASIKMIESLPTRSNDEQPLQNILSISTAGRNRYLLHFNSHHSLLQWTAGIRLAMFEHSTLQEAYTGALIAGKGKTVNNINLIMDRARFKTEEWVRVRFGAGVPWRRCWCVITPPDEKEYQKLQKEMKKRSPYDHSKPPILTGDIKFYDTKKDGKKQKKTKPIASITEAYSCYAIYPQAKSLIDASTLVKIEGNITIHSEPPSSTEGFVFIMPEVHPAVSGFEMLLRFLFPTWDTFGLYGRPGRLVASVLDPRSLMFAMPKHRRYGYLEILDVTNLILTEGSGSWSEREWKKKLKELTGLRMNEVDDVPAAQRSASRRSKRLSIGPAAQAATRARGVGFNEEGPSVRASRSFSLGTPGPRTDSAPPGDRSRAPNAMAEVAGHHRNSSDTQDRGPNGIDGFAPHLQEGRHGATPPSRGHTPLRFANDLASTPERVSSEDEPSGLAPPVRDLQGMHNLSTPEPVQAPPGFQHAATARPQRAYHSPELRRATSRLSSATLQQLGLALKSGIDPALMEGNNERHSDEQSAGSTSGYTDPRGPAVQANANANLVGMTANENRSREGLTVPNHATPPRSPGLPPPQMSLEQKRSRSPLAPGGPQDGQRCPPPGQNPYPPNQGGRGQFPPGPGPPGHGPPGPRGPPPPPHGYGRGRGMPPPGPYPPEHQRPPPGPMSPPGPPSSYQPFQPPGGGGPPPNSRKTPPPGMQRRPLPPLQTPGSPPIQRKPLPGRADSLQSQSASSRNGSMRSNTGDGTPLSPSTNSSLRNHIMNEAAFQLVNSPEQHSRDYDSLRQRQRQGTMRSEASSNYDDTASTDSPDYASTRKSTETQESRERPRAGVLKTVGDAASSDSGSGVSRVDMPDINFGPTLNLAHGPERTVTRGPWIPPNPPAVQPPRSFSPGPRKTPVPTTPSANITPFSAEIGHARNDSEDTIKRRSVAWQPGVAIGGGGGRDGALSPEEFVAQRAAAATSPMYAHQRTPSGNTIAQMGASPPLKRTGSQDYLTKRHSRSTSAELLQHPSSPGAGKMLGGVNGTGGASTALSAREQEHLARATGAPLISMATNNFSGSQGPGLVGAIEAREREKAQMKQGYQSQTVQNAIHQRQQQQYAQQQQQYAQQQMYGAAPNASMGNLSNMGMSPMNNTPMGRGGGYQPMPAQGGPPRSATLSPPPVGMGMPMSPMSPRAVSPGPRFAMSPPPMQQGGPQGGPQYGPGPQGGYGHPMQPPMRMMSPGPGAGPMRMASPGPGQGPMGVNRPGPGAGPMRMNSPGPGAGPMGMNGPGPGVGPMRMASPGPGNFNRPAMMPPQHGQFTGPQGPRTPGTPGTSRGPMPPYQGRAV</sequence>
<gene>
    <name evidence="3" type="ORF">VM1G_02767</name>
</gene>
<feature type="compositionally biased region" description="Gly residues" evidence="1">
    <location>
        <begin position="1437"/>
        <end position="1451"/>
    </location>
</feature>
<evidence type="ECO:0000256" key="1">
    <source>
        <dbReference type="SAM" id="MobiDB-lite"/>
    </source>
</evidence>
<feature type="compositionally biased region" description="Pro residues" evidence="1">
    <location>
        <begin position="1053"/>
        <end position="1062"/>
    </location>
</feature>
<feature type="domain" description="PH" evidence="2">
    <location>
        <begin position="113"/>
        <end position="231"/>
    </location>
</feature>
<dbReference type="InterPro" id="IPR058155">
    <property type="entry name" value="Skg3/CAF120-like_PH"/>
</dbReference>
<feature type="compositionally biased region" description="Basic and acidic residues" evidence="1">
    <location>
        <begin position="993"/>
        <end position="1005"/>
    </location>
</feature>
<dbReference type="Pfam" id="PF00169">
    <property type="entry name" value="PH"/>
    <property type="match status" value="1"/>
</dbReference>
<dbReference type="Proteomes" id="UP000078559">
    <property type="component" value="Chromosome 3"/>
</dbReference>
<feature type="compositionally biased region" description="Pro residues" evidence="1">
    <location>
        <begin position="746"/>
        <end position="755"/>
    </location>
</feature>
<feature type="compositionally biased region" description="Low complexity" evidence="1">
    <location>
        <begin position="1012"/>
        <end position="1027"/>
    </location>
</feature>
<dbReference type="InterPro" id="IPR011993">
    <property type="entry name" value="PH-like_dom_sf"/>
</dbReference>
<dbReference type="InterPro" id="IPR001849">
    <property type="entry name" value="PH_domain"/>
</dbReference>
<dbReference type="PROSITE" id="PS50003">
    <property type="entry name" value="PH_DOMAIN"/>
    <property type="match status" value="1"/>
</dbReference>
<dbReference type="EMBL" id="CM003100">
    <property type="protein sequence ID" value="KUI67948.1"/>
    <property type="molecule type" value="Genomic_DNA"/>
</dbReference>
<feature type="compositionally biased region" description="Polar residues" evidence="1">
    <location>
        <begin position="1179"/>
        <end position="1189"/>
    </location>
</feature>
<feature type="compositionally biased region" description="Polar residues" evidence="1">
    <location>
        <begin position="965"/>
        <end position="985"/>
    </location>
</feature>
<organism evidence="3 4">
    <name type="scientific">Cytospora mali</name>
    <name type="common">Apple Valsa canker fungus</name>
    <name type="synonym">Valsa mali</name>
    <dbReference type="NCBI Taxonomy" id="578113"/>
    <lineage>
        <taxon>Eukaryota</taxon>
        <taxon>Fungi</taxon>
        <taxon>Dikarya</taxon>
        <taxon>Ascomycota</taxon>
        <taxon>Pezizomycotina</taxon>
        <taxon>Sordariomycetes</taxon>
        <taxon>Sordariomycetidae</taxon>
        <taxon>Diaporthales</taxon>
        <taxon>Cytosporaceae</taxon>
        <taxon>Cytospora</taxon>
    </lineage>
</organism>
<feature type="region of interest" description="Disordered" evidence="1">
    <location>
        <begin position="1"/>
        <end position="79"/>
    </location>
</feature>
<evidence type="ECO:0000313" key="3">
    <source>
        <dbReference type="EMBL" id="KUI67948.1"/>
    </source>
</evidence>
<evidence type="ECO:0000313" key="4">
    <source>
        <dbReference type="Proteomes" id="UP000078559"/>
    </source>
</evidence>